<evidence type="ECO:0000259" key="1">
    <source>
        <dbReference type="Pfam" id="PF16011"/>
    </source>
</evidence>
<feature type="domain" description="Carbohydrate-binding" evidence="1">
    <location>
        <begin position="34"/>
        <end position="221"/>
    </location>
</feature>
<sequence length="228" mass="25918">MPPKTFSIAHIPLRPPTPLAWDGAVWGGMPSLYIDQFRPEGSAHRPRTRVKLAWASEGLCGLFEVLDKHVRCTRTHFQAEVYKDSCVEFFIQPKAQAGYFNFEFNCGGTLLASYITDPTRTETGFKAFTRLSPLQGDQVEVFHSMPQIVDPEIGEETLWHLGFFIPFDLLESYVGPLGQISGQRWRGNLYKCADDSSHPHWGAWAPVDALNFHLPHCFGDFDYKQPER</sequence>
<dbReference type="Pfam" id="PF16011">
    <property type="entry name" value="CBM9_2"/>
    <property type="match status" value="1"/>
</dbReference>
<dbReference type="RefSeq" id="WP_236891733.1">
    <property type="nucleotide sequence ID" value="NZ_AP024488.1"/>
</dbReference>
<proteinExistence type="predicted"/>
<protein>
    <recommendedName>
        <fullName evidence="1">Carbohydrate-binding domain-containing protein</fullName>
    </recommendedName>
</protein>
<dbReference type="EMBL" id="AP024488">
    <property type="protein sequence ID" value="BCS95488.1"/>
    <property type="molecule type" value="Genomic_DNA"/>
</dbReference>
<dbReference type="Proteomes" id="UP001320148">
    <property type="component" value="Chromosome"/>
</dbReference>
<gene>
    <name evidence="2" type="ORF">DSLASN_11200</name>
</gene>
<reference evidence="2 3" key="1">
    <citation type="submission" date="2021-02" db="EMBL/GenBank/DDBJ databases">
        <title>Complete genome of Desulfoluna sp. strain ASN36.</title>
        <authorList>
            <person name="Takahashi A."/>
            <person name="Kojima H."/>
            <person name="Fukui M."/>
        </authorList>
    </citation>
    <scope>NUCLEOTIDE SEQUENCE [LARGE SCALE GENOMIC DNA]</scope>
    <source>
        <strain evidence="2 3">ASN36</strain>
    </source>
</reference>
<evidence type="ECO:0000313" key="3">
    <source>
        <dbReference type="Proteomes" id="UP001320148"/>
    </source>
</evidence>
<evidence type="ECO:0000313" key="2">
    <source>
        <dbReference type="EMBL" id="BCS95488.1"/>
    </source>
</evidence>
<organism evidence="2 3">
    <name type="scientific">Desulfoluna limicola</name>
    <dbReference type="NCBI Taxonomy" id="2810562"/>
    <lineage>
        <taxon>Bacteria</taxon>
        <taxon>Pseudomonadati</taxon>
        <taxon>Thermodesulfobacteriota</taxon>
        <taxon>Desulfobacteria</taxon>
        <taxon>Desulfobacterales</taxon>
        <taxon>Desulfolunaceae</taxon>
        <taxon>Desulfoluna</taxon>
    </lineage>
</organism>
<accession>A0ABM7PD84</accession>
<dbReference type="SUPFAM" id="SSF49344">
    <property type="entry name" value="CBD9-like"/>
    <property type="match status" value="1"/>
</dbReference>
<keyword evidence="3" id="KW-1185">Reference proteome</keyword>
<dbReference type="CDD" id="cd09620">
    <property type="entry name" value="CBM9_like_3"/>
    <property type="match status" value="1"/>
</dbReference>
<name>A0ABM7PD84_9BACT</name>
<dbReference type="Gene3D" id="2.60.40.1190">
    <property type="match status" value="1"/>
</dbReference>
<dbReference type="InterPro" id="IPR010502">
    <property type="entry name" value="Carb-bd_dom_fam9"/>
</dbReference>